<gene>
    <name evidence="1" type="ORF">II3_01093</name>
</gene>
<organism evidence="1 2">
    <name type="scientific">Bacillus cereus MC67</name>
    <dbReference type="NCBI Taxonomy" id="1053219"/>
    <lineage>
        <taxon>Bacteria</taxon>
        <taxon>Bacillati</taxon>
        <taxon>Bacillota</taxon>
        <taxon>Bacilli</taxon>
        <taxon>Bacillales</taxon>
        <taxon>Bacillaceae</taxon>
        <taxon>Bacillus</taxon>
        <taxon>Bacillus cereus group</taxon>
    </lineage>
</organism>
<dbReference type="EMBL" id="AHEN01000008">
    <property type="protein sequence ID" value="EJR03176.1"/>
    <property type="molecule type" value="Genomic_DNA"/>
</dbReference>
<dbReference type="RefSeq" id="WP_002158803.1">
    <property type="nucleotide sequence ID" value="NZ_JH792113.1"/>
</dbReference>
<dbReference type="Proteomes" id="UP000006997">
    <property type="component" value="Unassembled WGS sequence"/>
</dbReference>
<accession>J8FR65</accession>
<sequence>MTNQTVKTQEKTEKQNIIEQLFREAHELGAYPKENCDEILLVGEIDSTVYLLQYYDGGCIMLTAEADSEGNFTVALPDEKAYESNLEDYVFPMQPLYYEKFYNSLFVPASPEEGIIKEETE</sequence>
<evidence type="ECO:0000313" key="1">
    <source>
        <dbReference type="EMBL" id="EJR03176.1"/>
    </source>
</evidence>
<comment type="caution">
    <text evidence="1">The sequence shown here is derived from an EMBL/GenBank/DDBJ whole genome shotgun (WGS) entry which is preliminary data.</text>
</comment>
<evidence type="ECO:0000313" key="2">
    <source>
        <dbReference type="Proteomes" id="UP000006997"/>
    </source>
</evidence>
<protein>
    <submittedName>
        <fullName evidence="1">Uncharacterized protein</fullName>
    </submittedName>
</protein>
<dbReference type="AlphaFoldDB" id="J8FR65"/>
<dbReference type="HOGENOM" id="CLU_2033372_0_0_9"/>
<proteinExistence type="predicted"/>
<reference evidence="1 2" key="1">
    <citation type="submission" date="2012-04" db="EMBL/GenBank/DDBJ databases">
        <title>The Genome Sequence of Bacillus cereus MC67.</title>
        <authorList>
            <consortium name="The Broad Institute Genome Sequencing Platform"/>
            <consortium name="The Broad Institute Genome Sequencing Center for Infectious Disease"/>
            <person name="Feldgarden M."/>
            <person name="Van der Auwera G.A."/>
            <person name="Mahillon J."/>
            <person name="Duprez V."/>
            <person name="Timmery S."/>
            <person name="Mattelet C."/>
            <person name="Dierick K."/>
            <person name="Sun M."/>
            <person name="Yu Z."/>
            <person name="Zhu L."/>
            <person name="Hu X."/>
            <person name="Shank E.B."/>
            <person name="Swiecicka I."/>
            <person name="Hansen B.M."/>
            <person name="Andrup L."/>
            <person name="Young S.K."/>
            <person name="Zeng Q."/>
            <person name="Gargeya S."/>
            <person name="Fitzgerald M."/>
            <person name="Haas B."/>
            <person name="Abouelleil A."/>
            <person name="Alvarado L."/>
            <person name="Arachchi H.M."/>
            <person name="Berlin A."/>
            <person name="Chapman S.B."/>
            <person name="Goldberg J."/>
            <person name="Griggs A."/>
            <person name="Gujja S."/>
            <person name="Hansen M."/>
            <person name="Howarth C."/>
            <person name="Imamovic A."/>
            <person name="Larimer J."/>
            <person name="McCowen C."/>
            <person name="Montmayeur A."/>
            <person name="Murphy C."/>
            <person name="Neiman D."/>
            <person name="Pearson M."/>
            <person name="Priest M."/>
            <person name="Roberts A."/>
            <person name="Saif S."/>
            <person name="Shea T."/>
            <person name="Sisk P."/>
            <person name="Sykes S."/>
            <person name="Wortman J."/>
            <person name="Nusbaum C."/>
            <person name="Birren B."/>
        </authorList>
    </citation>
    <scope>NUCLEOTIDE SEQUENCE [LARGE SCALE GENOMIC DNA]</scope>
    <source>
        <strain evidence="1 2">MC67</strain>
    </source>
</reference>
<name>J8FR65_BACCE</name>
<dbReference type="PATRIC" id="fig|1053219.3.peg.1114"/>